<organism evidence="1 2">
    <name type="scientific">Haloactinospora alba</name>
    <dbReference type="NCBI Taxonomy" id="405555"/>
    <lineage>
        <taxon>Bacteria</taxon>
        <taxon>Bacillati</taxon>
        <taxon>Actinomycetota</taxon>
        <taxon>Actinomycetes</taxon>
        <taxon>Streptosporangiales</taxon>
        <taxon>Nocardiopsidaceae</taxon>
        <taxon>Haloactinospora</taxon>
    </lineage>
</organism>
<keyword evidence="2" id="KW-1185">Reference proteome</keyword>
<dbReference type="PANTHER" id="PTHR33215">
    <property type="entry name" value="PROTEIN DISTAL ANTENNA"/>
    <property type="match status" value="1"/>
</dbReference>
<dbReference type="Gene3D" id="1.10.10.60">
    <property type="entry name" value="Homeodomain-like"/>
    <property type="match status" value="1"/>
</dbReference>
<dbReference type="InterPro" id="IPR009057">
    <property type="entry name" value="Homeodomain-like_sf"/>
</dbReference>
<accession>A0A543NIG7</accession>
<dbReference type="Pfam" id="PF01527">
    <property type="entry name" value="HTH_Tnp_1"/>
    <property type="match status" value="1"/>
</dbReference>
<dbReference type="AlphaFoldDB" id="A0A543NIG7"/>
<name>A0A543NIG7_9ACTN</name>
<reference evidence="1 2" key="1">
    <citation type="submission" date="2019-06" db="EMBL/GenBank/DDBJ databases">
        <title>Sequencing the genomes of 1000 actinobacteria strains.</title>
        <authorList>
            <person name="Klenk H.-P."/>
        </authorList>
    </citation>
    <scope>NUCLEOTIDE SEQUENCE [LARGE SCALE GENOMIC DNA]</scope>
    <source>
        <strain evidence="1 2">DSM 45015</strain>
    </source>
</reference>
<dbReference type="GO" id="GO:0006313">
    <property type="term" value="P:DNA transposition"/>
    <property type="evidence" value="ECO:0007669"/>
    <property type="project" value="InterPro"/>
</dbReference>
<dbReference type="GO" id="GO:0003677">
    <property type="term" value="F:DNA binding"/>
    <property type="evidence" value="ECO:0007669"/>
    <property type="project" value="InterPro"/>
</dbReference>
<dbReference type="OrthoDB" id="4426778at2"/>
<proteinExistence type="predicted"/>
<evidence type="ECO:0000313" key="2">
    <source>
        <dbReference type="Proteomes" id="UP000317422"/>
    </source>
</evidence>
<dbReference type="SUPFAM" id="SSF46689">
    <property type="entry name" value="Homeodomain-like"/>
    <property type="match status" value="1"/>
</dbReference>
<gene>
    <name evidence="1" type="ORF">FHX37_1548</name>
</gene>
<sequence length="95" mass="11098">MGKANAYSPEFRDEAVKHVIESQRSIDRVANELGISSETLRNWVRKYRKETPDDAPSLDTTERARLRELERLNREKDMEIAFLKKAAAYFAKDRP</sequence>
<dbReference type="GO" id="GO:0004803">
    <property type="term" value="F:transposase activity"/>
    <property type="evidence" value="ECO:0007669"/>
    <property type="project" value="InterPro"/>
</dbReference>
<dbReference type="EMBL" id="VFQC01000001">
    <property type="protein sequence ID" value="TQN31635.1"/>
    <property type="molecule type" value="Genomic_DNA"/>
</dbReference>
<protein>
    <submittedName>
        <fullName evidence="1">Transposase-like protein</fullName>
    </submittedName>
</protein>
<dbReference type="RefSeq" id="WP_141923114.1">
    <property type="nucleotide sequence ID" value="NZ_VFQC01000001.1"/>
</dbReference>
<comment type="caution">
    <text evidence="1">The sequence shown here is derived from an EMBL/GenBank/DDBJ whole genome shotgun (WGS) entry which is preliminary data.</text>
</comment>
<dbReference type="PANTHER" id="PTHR33215:SF13">
    <property type="entry name" value="PROTEIN DISTAL ANTENNA"/>
    <property type="match status" value="1"/>
</dbReference>
<evidence type="ECO:0000313" key="1">
    <source>
        <dbReference type="EMBL" id="TQN31635.1"/>
    </source>
</evidence>
<dbReference type="Proteomes" id="UP000317422">
    <property type="component" value="Unassembled WGS sequence"/>
</dbReference>
<dbReference type="InterPro" id="IPR002514">
    <property type="entry name" value="Transposase_8"/>
</dbReference>
<dbReference type="InterPro" id="IPR051839">
    <property type="entry name" value="RD_transcriptional_regulator"/>
</dbReference>